<dbReference type="OrthoDB" id="5655671at2"/>
<dbReference type="Proteomes" id="UP000254794">
    <property type="component" value="Unassembled WGS sequence"/>
</dbReference>
<organism evidence="1 2">
    <name type="scientific">Legionella busanensis</name>
    <dbReference type="NCBI Taxonomy" id="190655"/>
    <lineage>
        <taxon>Bacteria</taxon>
        <taxon>Pseudomonadati</taxon>
        <taxon>Pseudomonadota</taxon>
        <taxon>Gammaproteobacteria</taxon>
        <taxon>Legionellales</taxon>
        <taxon>Legionellaceae</taxon>
        <taxon>Legionella</taxon>
    </lineage>
</organism>
<name>A0A378JL30_9GAMM</name>
<dbReference type="EMBL" id="UGOD01000001">
    <property type="protein sequence ID" value="STX51777.1"/>
    <property type="molecule type" value="Genomic_DNA"/>
</dbReference>
<sequence length="417" mass="47903">MPSQTHYDRLATLLNRPKLSKNEIKVALTIVSQLGQADLEKKDKHERYLFDLAVEAQNAVIASAIISKYAELTKAEFVAREAELIEIEGAALAARLKKLTSSTNFDEKVREGTLLNRDRDNLEERKASFAKAHPNFNYTKHMKKFASKFKPLEEESYDNLLKRHRQLKSLKDLAPLSIDFDNNDPLMQRYHDTSSDNLPPIMSKNFFKFYCNDLIDRQKLDYILYIQEEINNLRIIGALKLIEVTKSPQLKASLLTAVSAYQRNPSDTLTKLKTTIDMIITEKQYNASAGAEALAVLIIVSEIEEKVANFWHGKRNVQHPKLAYFIEEAQSTIKRQTQFIQSRGIREILARLGNKLVSIVTESKLFDERNDAEKQIDKVHERVQSGLTFFSNQVTQEQAKKPAPKEFIEVSERTKRM</sequence>
<dbReference type="RefSeq" id="WP_115331391.1">
    <property type="nucleotide sequence ID" value="NZ_CAAAHP010000002.1"/>
</dbReference>
<protein>
    <submittedName>
        <fullName evidence="1">Uncharacterized protein</fullName>
    </submittedName>
</protein>
<dbReference type="AlphaFoldDB" id="A0A378JL30"/>
<evidence type="ECO:0000313" key="2">
    <source>
        <dbReference type="Proteomes" id="UP000254794"/>
    </source>
</evidence>
<proteinExistence type="predicted"/>
<gene>
    <name evidence="1" type="ORF">NCTC13316_01875</name>
</gene>
<reference evidence="1 2" key="1">
    <citation type="submission" date="2018-06" db="EMBL/GenBank/DDBJ databases">
        <authorList>
            <consortium name="Pathogen Informatics"/>
            <person name="Doyle S."/>
        </authorList>
    </citation>
    <scope>NUCLEOTIDE SEQUENCE [LARGE SCALE GENOMIC DNA]</scope>
    <source>
        <strain evidence="1 2">NCTC13316</strain>
    </source>
</reference>
<accession>A0A378JL30</accession>
<keyword evidence="2" id="KW-1185">Reference proteome</keyword>
<evidence type="ECO:0000313" key="1">
    <source>
        <dbReference type="EMBL" id="STX51777.1"/>
    </source>
</evidence>